<keyword evidence="3" id="KW-0576">Peroxisome</keyword>
<accession>A0A9P5YFK5</accession>
<dbReference type="PANTHER" id="PTHR12652:SF19">
    <property type="entry name" value="PEROXISOMAL BIOGENESIS FACTOR 11"/>
    <property type="match status" value="1"/>
</dbReference>
<dbReference type="OrthoDB" id="411017at2759"/>
<dbReference type="EMBL" id="MU150231">
    <property type="protein sequence ID" value="KAF9469053.1"/>
    <property type="molecule type" value="Genomic_DNA"/>
</dbReference>
<protein>
    <submittedName>
        <fullName evidence="5">Uncharacterized protein</fullName>
    </submittedName>
</protein>
<keyword evidence="1" id="KW-0962">Peroxisome biogenesis</keyword>
<comment type="caution">
    <text evidence="5">The sequence shown here is derived from an EMBL/GenBank/DDBJ whole genome shotgun (WGS) entry which is preliminary data.</text>
</comment>
<comment type="subcellular location">
    <subcellularLocation>
        <location evidence="4">Peroxisome membrane</location>
    </subcellularLocation>
</comment>
<gene>
    <name evidence="5" type="ORF">BDZ94DRAFT_1245258</name>
</gene>
<evidence type="ECO:0000256" key="4">
    <source>
        <dbReference type="ARBA" id="ARBA00046271"/>
    </source>
</evidence>
<dbReference type="GO" id="GO:0005778">
    <property type="term" value="C:peroxisomal membrane"/>
    <property type="evidence" value="ECO:0007669"/>
    <property type="project" value="UniProtKB-SubCell"/>
</dbReference>
<dbReference type="InterPro" id="IPR008733">
    <property type="entry name" value="PEX11"/>
</dbReference>
<sequence>MFLTSNGRDKAFKLIQYSIRLYLLFHTSLTASRVLRRPTRPPWELGMIKRLESTASGFSFTRKMLLLFNWLGPLTAIMAQQSVPYSAEVTTETSKKTTRPFLHTVLYAPPPVLLEMVNAAADDIATFSRLGLLGKKTGERAGRFSDWCWLLSTLVGLVENGVERQMIGNLQQEVESRLYSESMTGATSKSKPKSSKLDERELSRLQKQDYWLQISRAKLAMDLIFVSYDLFKIKRAKRSVQTITGLTAAILSSAKLYDRHKNTLMKNISLTL</sequence>
<evidence type="ECO:0000256" key="1">
    <source>
        <dbReference type="ARBA" id="ARBA00022593"/>
    </source>
</evidence>
<keyword evidence="6" id="KW-1185">Reference proteome</keyword>
<dbReference type="GO" id="GO:0016559">
    <property type="term" value="P:peroxisome fission"/>
    <property type="evidence" value="ECO:0007669"/>
    <property type="project" value="InterPro"/>
</dbReference>
<reference evidence="5" key="1">
    <citation type="submission" date="2020-11" db="EMBL/GenBank/DDBJ databases">
        <authorList>
            <consortium name="DOE Joint Genome Institute"/>
            <person name="Ahrendt S."/>
            <person name="Riley R."/>
            <person name="Andreopoulos W."/>
            <person name="Labutti K."/>
            <person name="Pangilinan J."/>
            <person name="Ruiz-Duenas F.J."/>
            <person name="Barrasa J.M."/>
            <person name="Sanchez-Garcia M."/>
            <person name="Camarero S."/>
            <person name="Miyauchi S."/>
            <person name="Serrano A."/>
            <person name="Linde D."/>
            <person name="Babiker R."/>
            <person name="Drula E."/>
            <person name="Ayuso-Fernandez I."/>
            <person name="Pacheco R."/>
            <person name="Padilla G."/>
            <person name="Ferreira P."/>
            <person name="Barriuso J."/>
            <person name="Kellner H."/>
            <person name="Castanera R."/>
            <person name="Alfaro M."/>
            <person name="Ramirez L."/>
            <person name="Pisabarro A.G."/>
            <person name="Kuo A."/>
            <person name="Tritt A."/>
            <person name="Lipzen A."/>
            <person name="He G."/>
            <person name="Yan M."/>
            <person name="Ng V."/>
            <person name="Cullen D."/>
            <person name="Martin F."/>
            <person name="Rosso M.-N."/>
            <person name="Henrissat B."/>
            <person name="Hibbett D."/>
            <person name="Martinez A.T."/>
            <person name="Grigoriev I.V."/>
        </authorList>
    </citation>
    <scope>NUCLEOTIDE SEQUENCE</scope>
    <source>
        <strain evidence="5">CBS 247.69</strain>
    </source>
</reference>
<evidence type="ECO:0000313" key="6">
    <source>
        <dbReference type="Proteomes" id="UP000807353"/>
    </source>
</evidence>
<evidence type="ECO:0000313" key="5">
    <source>
        <dbReference type="EMBL" id="KAF9469053.1"/>
    </source>
</evidence>
<evidence type="ECO:0000256" key="3">
    <source>
        <dbReference type="ARBA" id="ARBA00023140"/>
    </source>
</evidence>
<name>A0A9P5YFK5_9AGAR</name>
<proteinExistence type="predicted"/>
<evidence type="ECO:0000256" key="2">
    <source>
        <dbReference type="ARBA" id="ARBA00023136"/>
    </source>
</evidence>
<dbReference type="AlphaFoldDB" id="A0A9P5YFK5"/>
<dbReference type="Proteomes" id="UP000807353">
    <property type="component" value="Unassembled WGS sequence"/>
</dbReference>
<dbReference type="Pfam" id="PF05648">
    <property type="entry name" value="PEX11"/>
    <property type="match status" value="1"/>
</dbReference>
<dbReference type="PANTHER" id="PTHR12652">
    <property type="entry name" value="PEROXISOMAL BIOGENESIS FACTOR 11"/>
    <property type="match status" value="1"/>
</dbReference>
<organism evidence="5 6">
    <name type="scientific">Collybia nuda</name>
    <dbReference type="NCBI Taxonomy" id="64659"/>
    <lineage>
        <taxon>Eukaryota</taxon>
        <taxon>Fungi</taxon>
        <taxon>Dikarya</taxon>
        <taxon>Basidiomycota</taxon>
        <taxon>Agaricomycotina</taxon>
        <taxon>Agaricomycetes</taxon>
        <taxon>Agaricomycetidae</taxon>
        <taxon>Agaricales</taxon>
        <taxon>Tricholomatineae</taxon>
        <taxon>Clitocybaceae</taxon>
        <taxon>Collybia</taxon>
    </lineage>
</organism>
<keyword evidence="2" id="KW-0472">Membrane</keyword>